<organism evidence="3 6">
    <name type="scientific">Phytopseudomonas dryadis</name>
    <dbReference type="NCBI Taxonomy" id="2487520"/>
    <lineage>
        <taxon>Bacteria</taxon>
        <taxon>Pseudomonadati</taxon>
        <taxon>Pseudomonadota</taxon>
        <taxon>Gammaproteobacteria</taxon>
        <taxon>Pseudomonadales</taxon>
        <taxon>Pseudomonadaceae</taxon>
        <taxon>Phytopseudomonas</taxon>
    </lineage>
</organism>
<dbReference type="Gene3D" id="3.40.350.10">
    <property type="entry name" value="Creatinase/prolidase N-terminal domain"/>
    <property type="match status" value="1"/>
</dbReference>
<keyword evidence="5" id="KW-1185">Reference proteome</keyword>
<dbReference type="RefSeq" id="WP_131173210.1">
    <property type="nucleotide sequence ID" value="NZ_QJUL01000054.1"/>
</dbReference>
<dbReference type="AlphaFoldDB" id="A0A4Q9QTN5"/>
<dbReference type="InterPro" id="IPR029149">
    <property type="entry name" value="Creatin/AminoP/Spt16_N"/>
</dbReference>
<dbReference type="InterPro" id="IPR036005">
    <property type="entry name" value="Creatinase/aminopeptidase-like"/>
</dbReference>
<dbReference type="Gene3D" id="3.90.230.10">
    <property type="entry name" value="Creatinase/methionine aminopeptidase superfamily"/>
    <property type="match status" value="1"/>
</dbReference>
<evidence type="ECO:0000313" key="6">
    <source>
        <dbReference type="Proteomes" id="UP000293172"/>
    </source>
</evidence>
<comment type="caution">
    <text evidence="3">The sequence shown here is derived from an EMBL/GenBank/DDBJ whole genome shotgun (WGS) entry which is preliminary data.</text>
</comment>
<dbReference type="EMBL" id="QJUL01000054">
    <property type="protein sequence ID" value="TBU86247.1"/>
    <property type="molecule type" value="Genomic_DNA"/>
</dbReference>
<reference evidence="5 6" key="1">
    <citation type="submission" date="2018-06" db="EMBL/GenBank/DDBJ databases">
        <title>Three novel Pseudomonas species isolated from symptomatic oak.</title>
        <authorList>
            <person name="Bueno-Gonzalez V."/>
            <person name="Brady C."/>
        </authorList>
    </citation>
    <scope>NUCLEOTIDE SEQUENCE [LARGE SCALE GENOMIC DNA]</scope>
    <source>
        <strain evidence="4 5">P26B</strain>
        <strain evidence="3 6">P6B</strain>
    </source>
</reference>
<dbReference type="SUPFAM" id="SSF53092">
    <property type="entry name" value="Creatinase/prolidase N-terminal domain"/>
    <property type="match status" value="1"/>
</dbReference>
<accession>A0A4Q9QTN5</accession>
<dbReference type="Pfam" id="PF00557">
    <property type="entry name" value="Peptidase_M24"/>
    <property type="match status" value="1"/>
</dbReference>
<dbReference type="InterPro" id="IPR000587">
    <property type="entry name" value="Creatinase_N"/>
</dbReference>
<dbReference type="CDD" id="cd01066">
    <property type="entry name" value="APP_MetAP"/>
    <property type="match status" value="1"/>
</dbReference>
<dbReference type="OrthoDB" id="9761809at2"/>
<dbReference type="Proteomes" id="UP000291334">
    <property type="component" value="Unassembled WGS sequence"/>
</dbReference>
<feature type="domain" description="Creatinase N-terminal" evidence="2">
    <location>
        <begin position="13"/>
        <end position="151"/>
    </location>
</feature>
<evidence type="ECO:0000259" key="1">
    <source>
        <dbReference type="Pfam" id="PF00557"/>
    </source>
</evidence>
<evidence type="ECO:0000313" key="5">
    <source>
        <dbReference type="Proteomes" id="UP000291334"/>
    </source>
</evidence>
<dbReference type="GO" id="GO:0004177">
    <property type="term" value="F:aminopeptidase activity"/>
    <property type="evidence" value="ECO:0007669"/>
    <property type="project" value="UniProtKB-KW"/>
</dbReference>
<dbReference type="PANTHER" id="PTHR46112">
    <property type="entry name" value="AMINOPEPTIDASE"/>
    <property type="match status" value="1"/>
</dbReference>
<evidence type="ECO:0000259" key="2">
    <source>
        <dbReference type="Pfam" id="PF01321"/>
    </source>
</evidence>
<keyword evidence="3" id="KW-0031">Aminopeptidase</keyword>
<evidence type="ECO:0000313" key="3">
    <source>
        <dbReference type="EMBL" id="TBU86247.1"/>
    </source>
</evidence>
<dbReference type="InterPro" id="IPR050659">
    <property type="entry name" value="Peptidase_M24B"/>
</dbReference>
<evidence type="ECO:0000313" key="4">
    <source>
        <dbReference type="EMBL" id="TBV07683.1"/>
    </source>
</evidence>
<dbReference type="Pfam" id="PF01321">
    <property type="entry name" value="Creatinase_N"/>
    <property type="match status" value="1"/>
</dbReference>
<keyword evidence="3" id="KW-0378">Hydrolase</keyword>
<keyword evidence="3" id="KW-0645">Protease</keyword>
<gene>
    <name evidence="4" type="ORF">DNK34_08225</name>
    <name evidence="3" type="ORF">DNK44_23545</name>
</gene>
<dbReference type="InterPro" id="IPR000994">
    <property type="entry name" value="Pept_M24"/>
</dbReference>
<dbReference type="PANTHER" id="PTHR46112:SF2">
    <property type="entry name" value="XAA-PRO AMINOPEPTIDASE P-RELATED"/>
    <property type="match status" value="1"/>
</dbReference>
<dbReference type="EMBL" id="QJUM01000007">
    <property type="protein sequence ID" value="TBV07683.1"/>
    <property type="molecule type" value="Genomic_DNA"/>
</dbReference>
<dbReference type="SUPFAM" id="SSF55920">
    <property type="entry name" value="Creatinase/aminopeptidase"/>
    <property type="match status" value="1"/>
</dbReference>
<feature type="domain" description="Peptidase M24" evidence="1">
    <location>
        <begin position="161"/>
        <end position="364"/>
    </location>
</feature>
<dbReference type="Proteomes" id="UP000293172">
    <property type="component" value="Unassembled WGS sequence"/>
</dbReference>
<protein>
    <submittedName>
        <fullName evidence="3">Aminopeptidase P family protein</fullName>
    </submittedName>
</protein>
<name>A0A4Q9QTN5_9GAMM</name>
<proteinExistence type="predicted"/>
<sequence>MLTAFPARTYRQRIDAVKRRLAERGLDALIVNYPDNINYLTGFDSLGFLWYQALIISPKLERPLFITRTSEEPCTWELSCIEEAVFYDIARQDPLRIVADILEDHGLGQARIGLEMQASTFSALQYTTLLGHLPQARFEDASVVVAEERLIKTAEEIEYQRSAARMADHGMRAAFAALRPGISEVQVAGIVAQALGEAGSEYSAISPMCATGRRSTMTHAMPHRQTISPGDVVILEHAGVCNRYHAILMRTAVIGTPSPRVREVATLLTEAFNAAVDVARPGTPVGEANTVCNAILDRIDLSRTRVHRIGYSLGLAYPPTWLEAMMVDEADDHVFQPNMSFSIEPNLSLYSEGFGIKLGDTVLCAADGSHSLSELAPELVVID</sequence>